<dbReference type="Proteomes" id="UP000296733">
    <property type="component" value="Chromosome"/>
</dbReference>
<dbReference type="EC" id="6.2.1.13" evidence="2"/>
<dbReference type="SUPFAM" id="SSF52210">
    <property type="entry name" value="Succinyl-CoA synthetase domains"/>
    <property type="match status" value="2"/>
</dbReference>
<sequence>MGISDLFDPSGIAVIGASATPGKLGNDAMANAKEFDGPVYPVNPKGEGEVYGYEFVDSVADTDADLALCCVPAPATPGVIEDCGEAGVGAAVVFAGGFAEAGEDGEERQEEIRRTAEEYDIAVLGPNTAGHIIPHKSIFSSFVPGFDEIETGEVAIVAQSGGIGVTSTFQLEREGYGISGMYGLGNRVNTDFDDVIPMLDDDPQTEAIGLHIEGTAEIDQFEAVVEDADTPIVALKSGNRMHEFVKSHTAAPNQDYERYEEILTNNGGVMADSVTELLDASRVLGKSPVPDGPNVGLVTAQAGPGIMMADYLADRGAEFPELTDETHERLDDLLLGFTYDENPVDTGRPMPEFGQVIDAVARDDNVDIVLVYEIFEHSLGYPIEELEQLSEDLDKPIVFTVAGPYDALEPDRERMEELGISTFDAPERGAYATSALIDSIR</sequence>
<comment type="catalytic activity">
    <reaction evidence="1">
        <text>acetate + ATP + CoA = acetyl-CoA + ADP + phosphate</text>
        <dbReference type="Rhea" id="RHEA:15081"/>
        <dbReference type="ChEBI" id="CHEBI:30089"/>
        <dbReference type="ChEBI" id="CHEBI:30616"/>
        <dbReference type="ChEBI" id="CHEBI:43474"/>
        <dbReference type="ChEBI" id="CHEBI:57287"/>
        <dbReference type="ChEBI" id="CHEBI:57288"/>
        <dbReference type="ChEBI" id="CHEBI:456216"/>
        <dbReference type="EC" id="6.2.1.13"/>
    </reaction>
</comment>
<dbReference type="SUPFAM" id="SSF51735">
    <property type="entry name" value="NAD(P)-binding Rossmann-fold domains"/>
    <property type="match status" value="1"/>
</dbReference>
<dbReference type="EMBL" id="CP031311">
    <property type="protein sequence ID" value="QCC48695.1"/>
    <property type="molecule type" value="Genomic_DNA"/>
</dbReference>
<dbReference type="AlphaFoldDB" id="A0A1H6CNP2"/>
<dbReference type="InterPro" id="IPR032875">
    <property type="entry name" value="Succ_CoA_lig_flav_dom"/>
</dbReference>
<evidence type="ECO:0000313" key="5">
    <source>
        <dbReference type="EMBL" id="SEG74602.1"/>
    </source>
</evidence>
<keyword evidence="6" id="KW-1185">Reference proteome</keyword>
<accession>A0A1H6CNP2</accession>
<protein>
    <recommendedName>
        <fullName evidence="2">acetate--CoA ligase (ADP-forming)</fullName>
        <ecNumber evidence="2">6.2.1.13</ecNumber>
    </recommendedName>
</protein>
<dbReference type="InterPro" id="IPR036291">
    <property type="entry name" value="NAD(P)-bd_dom_sf"/>
</dbReference>
<feature type="domain" description="CoA-binding" evidence="3">
    <location>
        <begin position="6"/>
        <end position="98"/>
    </location>
</feature>
<gene>
    <name evidence="4" type="ORF">DV707_14080</name>
    <name evidence="5" type="ORF">SAMN04488133_3606</name>
</gene>
<evidence type="ECO:0000256" key="2">
    <source>
        <dbReference type="ARBA" id="ARBA00012957"/>
    </source>
</evidence>
<dbReference type="Gene3D" id="3.40.50.720">
    <property type="entry name" value="NAD(P)-binding Rossmann-like Domain"/>
    <property type="match status" value="1"/>
</dbReference>
<dbReference type="PANTHER" id="PTHR42793">
    <property type="entry name" value="COA BINDING DOMAIN CONTAINING PROTEIN"/>
    <property type="match status" value="1"/>
</dbReference>
<dbReference type="OrthoDB" id="18103at2157"/>
<reference evidence="5 6" key="1">
    <citation type="submission" date="2016-10" db="EMBL/GenBank/DDBJ databases">
        <authorList>
            <person name="de Groot N.N."/>
        </authorList>
    </citation>
    <scope>NUCLEOTIDE SEQUENCE [LARGE SCALE GENOMIC DNA]</scope>
    <source>
        <strain evidence="5 6">CGMCC 1.10331</strain>
    </source>
</reference>
<evidence type="ECO:0000313" key="7">
    <source>
        <dbReference type="Proteomes" id="UP000296733"/>
    </source>
</evidence>
<dbReference type="Gene3D" id="3.40.50.261">
    <property type="entry name" value="Succinyl-CoA synthetase domains"/>
    <property type="match status" value="2"/>
</dbReference>
<dbReference type="GO" id="GO:0043758">
    <property type="term" value="F:acetate-CoA ligase (ADP-forming) activity"/>
    <property type="evidence" value="ECO:0007669"/>
    <property type="project" value="UniProtKB-EC"/>
</dbReference>
<dbReference type="GeneID" id="39859245"/>
<dbReference type="Pfam" id="PF13607">
    <property type="entry name" value="Succ_CoA_lig"/>
    <property type="match status" value="1"/>
</dbReference>
<dbReference type="PANTHER" id="PTHR42793:SF1">
    <property type="entry name" value="PEPTIDYL-LYSINE N-ACETYLTRANSFERASE PATZ"/>
    <property type="match status" value="1"/>
</dbReference>
<organism evidence="5 6">
    <name type="scientific">Halobellus limi</name>
    <dbReference type="NCBI Taxonomy" id="699433"/>
    <lineage>
        <taxon>Archaea</taxon>
        <taxon>Methanobacteriati</taxon>
        <taxon>Methanobacteriota</taxon>
        <taxon>Stenosarchaea group</taxon>
        <taxon>Halobacteria</taxon>
        <taxon>Halobacteriales</taxon>
        <taxon>Haloferacaceae</taxon>
        <taxon>Halobellus</taxon>
    </lineage>
</organism>
<dbReference type="EMBL" id="FNVN01000008">
    <property type="protein sequence ID" value="SEG74602.1"/>
    <property type="molecule type" value="Genomic_DNA"/>
</dbReference>
<dbReference type="RefSeq" id="WP_103993133.1">
    <property type="nucleotide sequence ID" value="NZ_CP031311.1"/>
</dbReference>
<evidence type="ECO:0000256" key="1">
    <source>
        <dbReference type="ARBA" id="ARBA00001619"/>
    </source>
</evidence>
<dbReference type="SMART" id="SM00881">
    <property type="entry name" value="CoA_binding"/>
    <property type="match status" value="1"/>
</dbReference>
<reference evidence="4 7" key="2">
    <citation type="journal article" date="2019" name="Nat. Commun.">
        <title>A new type of DNA phosphorothioation-based antiviral system in archaea.</title>
        <authorList>
            <person name="Xiong L."/>
            <person name="Liu S."/>
            <person name="Chen S."/>
            <person name="Xiao Y."/>
            <person name="Zhu B."/>
            <person name="Gao Y."/>
            <person name="Zhang Y."/>
            <person name="Chen B."/>
            <person name="Luo J."/>
            <person name="Deng Z."/>
            <person name="Chen X."/>
            <person name="Wang L."/>
            <person name="Chen S."/>
        </authorList>
    </citation>
    <scope>NUCLEOTIDE SEQUENCE [LARGE SCALE GENOMIC DNA]</scope>
    <source>
        <strain evidence="4 7">CGMCC 1.10331</strain>
    </source>
</reference>
<proteinExistence type="predicted"/>
<dbReference type="InterPro" id="IPR003781">
    <property type="entry name" value="CoA-bd"/>
</dbReference>
<evidence type="ECO:0000313" key="6">
    <source>
        <dbReference type="Proteomes" id="UP000236740"/>
    </source>
</evidence>
<dbReference type="Proteomes" id="UP000236740">
    <property type="component" value="Unassembled WGS sequence"/>
</dbReference>
<evidence type="ECO:0000259" key="3">
    <source>
        <dbReference type="SMART" id="SM00881"/>
    </source>
</evidence>
<name>A0A1H6CNP2_9EURY</name>
<dbReference type="InterPro" id="IPR016102">
    <property type="entry name" value="Succinyl-CoA_synth-like"/>
</dbReference>
<dbReference type="Pfam" id="PF13380">
    <property type="entry name" value="CoA_binding_2"/>
    <property type="match status" value="1"/>
</dbReference>
<dbReference type="KEGG" id="hlm:DV707_14080"/>
<evidence type="ECO:0000313" key="4">
    <source>
        <dbReference type="EMBL" id="QCC48695.1"/>
    </source>
</evidence>